<dbReference type="AlphaFoldDB" id="A0A5J4ZVD4"/>
<dbReference type="EMBL" id="CM018048">
    <property type="protein sequence ID" value="KAA8521087.1"/>
    <property type="molecule type" value="Genomic_DNA"/>
</dbReference>
<evidence type="ECO:0000313" key="2">
    <source>
        <dbReference type="Proteomes" id="UP000325577"/>
    </source>
</evidence>
<dbReference type="Proteomes" id="UP000325577">
    <property type="component" value="Linkage Group LG5"/>
</dbReference>
<evidence type="ECO:0000313" key="1">
    <source>
        <dbReference type="EMBL" id="KAA8521087.1"/>
    </source>
</evidence>
<name>A0A5J4ZVD4_9ASTE</name>
<sequence length="198" mass="22596">MLLENKFKEKLFLVIVRLKKKFNGDIIPGDGVPSEQVDLAGVSAKPTVIDDMLDPPTESATRASLIISPIFEPFPKLRTTFYETLGDTVLALDRREIQSFQVVEVNTLLKALPSLSSNGLNVDWLRAYMEHLIEFFNHHIDYEADETLKKEITTLSLKLESIQQFLLKLKSRSARLWAKLKLDHSQIGRKKGSLRLFD</sequence>
<keyword evidence="2" id="KW-1185">Reference proteome</keyword>
<protein>
    <submittedName>
        <fullName evidence="1">Uncharacterized protein</fullName>
    </submittedName>
</protein>
<organism evidence="1 2">
    <name type="scientific">Nyssa sinensis</name>
    <dbReference type="NCBI Taxonomy" id="561372"/>
    <lineage>
        <taxon>Eukaryota</taxon>
        <taxon>Viridiplantae</taxon>
        <taxon>Streptophyta</taxon>
        <taxon>Embryophyta</taxon>
        <taxon>Tracheophyta</taxon>
        <taxon>Spermatophyta</taxon>
        <taxon>Magnoliopsida</taxon>
        <taxon>eudicotyledons</taxon>
        <taxon>Gunneridae</taxon>
        <taxon>Pentapetalae</taxon>
        <taxon>asterids</taxon>
        <taxon>Cornales</taxon>
        <taxon>Nyssaceae</taxon>
        <taxon>Nyssa</taxon>
    </lineage>
</organism>
<reference evidence="1 2" key="1">
    <citation type="submission" date="2019-09" db="EMBL/GenBank/DDBJ databases">
        <title>A chromosome-level genome assembly of the Chinese tupelo Nyssa sinensis.</title>
        <authorList>
            <person name="Yang X."/>
            <person name="Kang M."/>
            <person name="Yang Y."/>
            <person name="Xiong H."/>
            <person name="Wang M."/>
            <person name="Zhang Z."/>
            <person name="Wang Z."/>
            <person name="Wu H."/>
            <person name="Ma T."/>
            <person name="Liu J."/>
            <person name="Xi Z."/>
        </authorList>
    </citation>
    <scope>NUCLEOTIDE SEQUENCE [LARGE SCALE GENOMIC DNA]</scope>
    <source>
        <strain evidence="1">J267</strain>
        <tissue evidence="1">Leaf</tissue>
    </source>
</reference>
<proteinExistence type="predicted"/>
<gene>
    <name evidence="1" type="ORF">F0562_011760</name>
</gene>
<accession>A0A5J4ZVD4</accession>